<comment type="caution">
    <text evidence="2">The sequence shown here is derived from an EMBL/GenBank/DDBJ whole genome shotgun (WGS) entry which is preliminary data.</text>
</comment>
<dbReference type="CDD" id="cd04301">
    <property type="entry name" value="NAT_SF"/>
    <property type="match status" value="1"/>
</dbReference>
<dbReference type="EMBL" id="POAF01000007">
    <property type="protein sequence ID" value="RBL99736.1"/>
    <property type="molecule type" value="Genomic_DNA"/>
</dbReference>
<dbReference type="AlphaFoldDB" id="A0A365YBG3"/>
<dbReference type="PROSITE" id="PS51186">
    <property type="entry name" value="GNAT"/>
    <property type="match status" value="1"/>
</dbReference>
<accession>A0A365YBG3</accession>
<dbReference type="InterPro" id="IPR000182">
    <property type="entry name" value="GNAT_dom"/>
</dbReference>
<name>A0A365YBG3_9MICC</name>
<evidence type="ECO:0000259" key="1">
    <source>
        <dbReference type="PROSITE" id="PS51186"/>
    </source>
</evidence>
<evidence type="ECO:0000313" key="3">
    <source>
        <dbReference type="Proteomes" id="UP000252167"/>
    </source>
</evidence>
<dbReference type="SUPFAM" id="SSF55729">
    <property type="entry name" value="Acyl-CoA N-acyltransferases (Nat)"/>
    <property type="match status" value="1"/>
</dbReference>
<dbReference type="GO" id="GO:0016747">
    <property type="term" value="F:acyltransferase activity, transferring groups other than amino-acyl groups"/>
    <property type="evidence" value="ECO:0007669"/>
    <property type="project" value="InterPro"/>
</dbReference>
<keyword evidence="2" id="KW-0808">Transferase</keyword>
<dbReference type="Gene3D" id="3.40.630.30">
    <property type="match status" value="1"/>
</dbReference>
<evidence type="ECO:0000313" key="2">
    <source>
        <dbReference type="EMBL" id="RBL99736.1"/>
    </source>
</evidence>
<dbReference type="Pfam" id="PF00583">
    <property type="entry name" value="Acetyltransf_1"/>
    <property type="match status" value="1"/>
</dbReference>
<sequence length="209" mass="22529">MCVVACRNPGGTGAEGAGGAGRAVARFDLPRRCWFGRLAIMQIRPEGFDDRAAVYAVTHAAFAGIDPMVEPEEVGLLQQLFDCEGYDARFSIVALDDAVVIGHVIATWGRVDGQQMLGLGPLAVAPEYQHRGVGSILMQQIHDAAENAQLSGIVLLGSPGYYHRFGYEPASGRGIIPSDPTWGEHFMVRVFDESALPRGDYRYASPFGC</sequence>
<gene>
    <name evidence="2" type="ORF">C1H84_15140</name>
</gene>
<dbReference type="Proteomes" id="UP000252167">
    <property type="component" value="Unassembled WGS sequence"/>
</dbReference>
<reference evidence="2 3" key="1">
    <citation type="submission" date="2018-01" db="EMBL/GenBank/DDBJ databases">
        <title>Glutamicibacter soli strain NHPC-3 Whole genome sequence and assembly.</title>
        <authorList>
            <person name="Choudhury P."/>
            <person name="Gupta D."/>
            <person name="Sengupta K."/>
            <person name="Jawed A."/>
            <person name="Sultana N."/>
            <person name="Saha P."/>
        </authorList>
    </citation>
    <scope>NUCLEOTIDE SEQUENCE [LARGE SCALE GENOMIC DNA]</scope>
    <source>
        <strain evidence="2 3">NHPC-3</strain>
    </source>
</reference>
<organism evidence="2 3">
    <name type="scientific">Glutamicibacter soli</name>
    <dbReference type="NCBI Taxonomy" id="453836"/>
    <lineage>
        <taxon>Bacteria</taxon>
        <taxon>Bacillati</taxon>
        <taxon>Actinomycetota</taxon>
        <taxon>Actinomycetes</taxon>
        <taxon>Micrococcales</taxon>
        <taxon>Micrococcaceae</taxon>
        <taxon>Glutamicibacter</taxon>
    </lineage>
</organism>
<protein>
    <submittedName>
        <fullName evidence="2">GNAT family N-acetyltransferase</fullName>
    </submittedName>
</protein>
<dbReference type="InterPro" id="IPR016181">
    <property type="entry name" value="Acyl_CoA_acyltransferase"/>
</dbReference>
<feature type="domain" description="N-acetyltransferase" evidence="1">
    <location>
        <begin position="41"/>
        <end position="188"/>
    </location>
</feature>
<proteinExistence type="predicted"/>
<keyword evidence="3" id="KW-1185">Reference proteome</keyword>